<dbReference type="GO" id="GO:0001889">
    <property type="term" value="P:liver development"/>
    <property type="evidence" value="ECO:0007669"/>
    <property type="project" value="Ensembl"/>
</dbReference>
<proteinExistence type="inferred from homology"/>
<dbReference type="Pfam" id="PF00046">
    <property type="entry name" value="Homeodomain"/>
    <property type="match status" value="1"/>
</dbReference>
<dbReference type="Bgee" id="ENSOCUG00000006015">
    <property type="expression patterns" value="Expressed in ovary and 16 other cell types or tissues"/>
</dbReference>
<evidence type="ECO:0000256" key="10">
    <source>
        <dbReference type="ARBA" id="ARBA00070859"/>
    </source>
</evidence>
<dbReference type="GO" id="GO:0005634">
    <property type="term" value="C:nucleus"/>
    <property type="evidence" value="ECO:0007669"/>
    <property type="project" value="UniProtKB-SubCell"/>
</dbReference>
<feature type="compositionally biased region" description="Pro residues" evidence="14">
    <location>
        <begin position="316"/>
        <end position="336"/>
    </location>
</feature>
<feature type="domain" description="Homeobox" evidence="15">
    <location>
        <begin position="469"/>
        <end position="529"/>
    </location>
</feature>
<dbReference type="CDD" id="cd00086">
    <property type="entry name" value="homeodomain"/>
    <property type="match status" value="1"/>
</dbReference>
<dbReference type="GO" id="GO:0050679">
    <property type="term" value="P:positive regulation of epithelial cell proliferation"/>
    <property type="evidence" value="ECO:0007669"/>
    <property type="project" value="Ensembl"/>
</dbReference>
<feature type="compositionally biased region" description="Gly residues" evidence="14">
    <location>
        <begin position="614"/>
        <end position="624"/>
    </location>
</feature>
<dbReference type="GO" id="GO:0045063">
    <property type="term" value="P:T-helper 1 cell differentiation"/>
    <property type="evidence" value="ECO:0007669"/>
    <property type="project" value="Ensembl"/>
</dbReference>
<dbReference type="PANTHER" id="PTHR46808">
    <property type="entry name" value="H2.0-LIKE HOMEOBOX PROTEIN"/>
    <property type="match status" value="1"/>
</dbReference>
<comment type="function">
    <text evidence="9">Transcription factor required for TBX21/T-bet-dependent maturation of Th1 cells as well as maintenance of Th1-specific gene expression. Involved in embryogenesis and hematopoiesis.</text>
</comment>
<dbReference type="InterPro" id="IPR000047">
    <property type="entry name" value="HTH_motif"/>
</dbReference>
<evidence type="ECO:0000256" key="9">
    <source>
        <dbReference type="ARBA" id="ARBA00056583"/>
    </source>
</evidence>
<dbReference type="PROSITE" id="PS00027">
    <property type="entry name" value="HOMEOBOX_1"/>
    <property type="match status" value="1"/>
</dbReference>
<dbReference type="HOGENOM" id="CLU_043671_1_0_1"/>
<dbReference type="EMBL" id="AAGW02025751">
    <property type="status" value="NOT_ANNOTATED_CDS"/>
    <property type="molecule type" value="Genomic_DNA"/>
</dbReference>
<dbReference type="InterPro" id="IPR052497">
    <property type="entry name" value="H2.0_Homeobox_TF"/>
</dbReference>
<feature type="compositionally biased region" description="Low complexity" evidence="14">
    <location>
        <begin position="625"/>
        <end position="653"/>
    </location>
</feature>
<dbReference type="InterPro" id="IPR001356">
    <property type="entry name" value="HD"/>
</dbReference>
<dbReference type="InterPro" id="IPR017970">
    <property type="entry name" value="Homeobox_CS"/>
</dbReference>
<dbReference type="EMBL" id="AAGW02025749">
    <property type="status" value="NOT_ANNOTATED_CDS"/>
    <property type="molecule type" value="Genomic_DNA"/>
</dbReference>
<name>G1SQ51_RABIT</name>
<reference evidence="16" key="2">
    <citation type="submission" date="2025-08" db="UniProtKB">
        <authorList>
            <consortium name="Ensembl"/>
        </authorList>
    </citation>
    <scope>IDENTIFICATION</scope>
    <source>
        <strain evidence="16">Thorbecke</strain>
    </source>
</reference>
<keyword evidence="5 12" id="KW-0371">Homeobox</keyword>
<feature type="DNA-binding region" description="Homeobox" evidence="12">
    <location>
        <begin position="471"/>
        <end position="530"/>
    </location>
</feature>
<dbReference type="EMBL" id="AAGW02025750">
    <property type="status" value="NOT_ANNOTATED_CDS"/>
    <property type="molecule type" value="Genomic_DNA"/>
</dbReference>
<protein>
    <recommendedName>
        <fullName evidence="10">H2.0-like homeobox protein</fullName>
    </recommendedName>
    <alternativeName>
        <fullName evidence="11">Homeobox protein HLX1</fullName>
    </alternativeName>
</protein>
<feature type="region of interest" description="Disordered" evidence="14">
    <location>
        <begin position="526"/>
        <end position="682"/>
    </location>
</feature>
<evidence type="ECO:0000256" key="1">
    <source>
        <dbReference type="ARBA" id="ARBA00004123"/>
    </source>
</evidence>
<dbReference type="GO" id="GO:0043565">
    <property type="term" value="F:sequence-specific DNA binding"/>
    <property type="evidence" value="ECO:0007669"/>
    <property type="project" value="Ensembl"/>
</dbReference>
<evidence type="ECO:0000256" key="11">
    <source>
        <dbReference type="ARBA" id="ARBA00081876"/>
    </source>
</evidence>
<dbReference type="GO" id="GO:0050673">
    <property type="term" value="P:epithelial cell proliferation"/>
    <property type="evidence" value="ECO:0007669"/>
    <property type="project" value="Ensembl"/>
</dbReference>
<dbReference type="InterPro" id="IPR009057">
    <property type="entry name" value="Homeodomain-like_sf"/>
</dbReference>
<dbReference type="Gene3D" id="1.10.10.60">
    <property type="entry name" value="Homeodomain-like"/>
    <property type="match status" value="1"/>
</dbReference>
<dbReference type="PROSITE" id="PS50071">
    <property type="entry name" value="HOMEOBOX_2"/>
    <property type="match status" value="1"/>
</dbReference>
<reference evidence="16 17" key="1">
    <citation type="journal article" date="2011" name="Nature">
        <title>A high-resolution map of human evolutionary constraint using 29 mammals.</title>
        <authorList>
            <person name="Lindblad-Toh K."/>
            <person name="Garber M."/>
            <person name="Zuk O."/>
            <person name="Lin M.F."/>
            <person name="Parker B.J."/>
            <person name="Washietl S."/>
            <person name="Kheradpour P."/>
            <person name="Ernst J."/>
            <person name="Jordan G."/>
            <person name="Mauceli E."/>
            <person name="Ward L.D."/>
            <person name="Lowe C.B."/>
            <person name="Holloway A.K."/>
            <person name="Clamp M."/>
            <person name="Gnerre S."/>
            <person name="Alfoldi J."/>
            <person name="Beal K."/>
            <person name="Chang J."/>
            <person name="Clawson H."/>
            <person name="Cuff J."/>
            <person name="Di Palma F."/>
            <person name="Fitzgerald S."/>
            <person name="Flicek P."/>
            <person name="Guttman M."/>
            <person name="Hubisz M.J."/>
            <person name="Jaffe D.B."/>
            <person name="Jungreis I."/>
            <person name="Kent W.J."/>
            <person name="Kostka D."/>
            <person name="Lara M."/>
            <person name="Martins A.L."/>
            <person name="Massingham T."/>
            <person name="Moltke I."/>
            <person name="Raney B.J."/>
            <person name="Rasmussen M.D."/>
            <person name="Robinson J."/>
            <person name="Stark A."/>
            <person name="Vilella A.J."/>
            <person name="Wen J."/>
            <person name="Xie X."/>
            <person name="Zody M.C."/>
            <person name="Baldwin J."/>
            <person name="Bloom T."/>
            <person name="Chin C.W."/>
            <person name="Heiman D."/>
            <person name="Nicol R."/>
            <person name="Nusbaum C."/>
            <person name="Young S."/>
            <person name="Wilkinson J."/>
            <person name="Worley K.C."/>
            <person name="Kovar C.L."/>
            <person name="Muzny D.M."/>
            <person name="Gibbs R.A."/>
            <person name="Cree A."/>
            <person name="Dihn H.H."/>
            <person name="Fowler G."/>
            <person name="Jhangiani S."/>
            <person name="Joshi V."/>
            <person name="Lee S."/>
            <person name="Lewis L.R."/>
            <person name="Nazareth L.V."/>
            <person name="Okwuonu G."/>
            <person name="Santibanez J."/>
            <person name="Warren W.C."/>
            <person name="Mardis E.R."/>
            <person name="Weinstock G.M."/>
            <person name="Wilson R.K."/>
            <person name="Delehaunty K."/>
            <person name="Dooling D."/>
            <person name="Fronik C."/>
            <person name="Fulton L."/>
            <person name="Fulton B."/>
            <person name="Graves T."/>
            <person name="Minx P."/>
            <person name="Sodergren E."/>
            <person name="Birney E."/>
            <person name="Margulies E.H."/>
            <person name="Herrero J."/>
            <person name="Green E.D."/>
            <person name="Haussler D."/>
            <person name="Siepel A."/>
            <person name="Goldman N."/>
            <person name="Pollard K.S."/>
            <person name="Pedersen J.S."/>
            <person name="Lander E.S."/>
            <person name="Kellis M."/>
        </authorList>
    </citation>
    <scope>NUCLEOTIDE SEQUENCE [LARGE SCALE GENOMIC DNA]</scope>
    <source>
        <strain evidence="16 17">Thorbecke inbred</strain>
    </source>
</reference>
<evidence type="ECO:0000256" key="3">
    <source>
        <dbReference type="ARBA" id="ARBA00023015"/>
    </source>
</evidence>
<accession>G1SQ51</accession>
<dbReference type="InterPro" id="IPR020479">
    <property type="entry name" value="HD_metazoa"/>
</dbReference>
<feature type="region of interest" description="Disordered" evidence="14">
    <location>
        <begin position="87"/>
        <end position="134"/>
    </location>
</feature>
<evidence type="ECO:0000256" key="14">
    <source>
        <dbReference type="SAM" id="MobiDB-lite"/>
    </source>
</evidence>
<evidence type="ECO:0000256" key="2">
    <source>
        <dbReference type="ARBA" id="ARBA00022782"/>
    </source>
</evidence>
<dbReference type="FunFam" id="1.10.10.60:FF:000249">
    <property type="entry name" value="H2.0-like homeobox protein"/>
    <property type="match status" value="1"/>
</dbReference>
<evidence type="ECO:0000256" key="6">
    <source>
        <dbReference type="ARBA" id="ARBA00023163"/>
    </source>
</evidence>
<dbReference type="FunCoup" id="G1SQ51">
    <property type="interactions" value="19"/>
</dbReference>
<dbReference type="GO" id="GO:0046622">
    <property type="term" value="P:positive regulation of organ growth"/>
    <property type="evidence" value="ECO:0007669"/>
    <property type="project" value="Ensembl"/>
</dbReference>
<dbReference type="eggNOG" id="KOG0488">
    <property type="taxonomic scope" value="Eukaryota"/>
</dbReference>
<evidence type="ECO:0000313" key="17">
    <source>
        <dbReference type="Proteomes" id="UP000001811"/>
    </source>
</evidence>
<dbReference type="AlphaFoldDB" id="G1SQ51"/>
<evidence type="ECO:0000256" key="8">
    <source>
        <dbReference type="ARBA" id="ARBA00038504"/>
    </source>
</evidence>
<keyword evidence="2" id="KW-0221">Differentiation</keyword>
<dbReference type="Ensembl" id="ENSOCUT00000006015.4">
    <property type="protein sequence ID" value="ENSOCUP00000005209.3"/>
    <property type="gene ID" value="ENSOCUG00000006015.4"/>
</dbReference>
<feature type="compositionally biased region" description="Basic and acidic residues" evidence="14">
    <location>
        <begin position="558"/>
        <end position="567"/>
    </location>
</feature>
<evidence type="ECO:0000259" key="15">
    <source>
        <dbReference type="PROSITE" id="PS50071"/>
    </source>
</evidence>
<evidence type="ECO:0000256" key="7">
    <source>
        <dbReference type="ARBA" id="ARBA00023242"/>
    </source>
</evidence>
<feature type="compositionally biased region" description="Pro residues" evidence="14">
    <location>
        <begin position="89"/>
        <end position="99"/>
    </location>
</feature>
<evidence type="ECO:0000256" key="4">
    <source>
        <dbReference type="ARBA" id="ARBA00023125"/>
    </source>
</evidence>
<comment type="subcellular location">
    <subcellularLocation>
        <location evidence="1 12 13">Nucleus</location>
    </subcellularLocation>
</comment>
<evidence type="ECO:0000256" key="12">
    <source>
        <dbReference type="PROSITE-ProRule" id="PRU00108"/>
    </source>
</evidence>
<gene>
    <name evidence="16" type="primary">HLX</name>
</gene>
<feature type="compositionally biased region" description="Low complexity" evidence="14">
    <location>
        <begin position="351"/>
        <end position="365"/>
    </location>
</feature>
<dbReference type="GO" id="GO:0000981">
    <property type="term" value="F:DNA-binding transcription factor activity, RNA polymerase II-specific"/>
    <property type="evidence" value="ECO:0007669"/>
    <property type="project" value="InterPro"/>
</dbReference>
<feature type="compositionally biased region" description="Basic and acidic residues" evidence="14">
    <location>
        <begin position="583"/>
        <end position="594"/>
    </location>
</feature>
<dbReference type="PRINTS" id="PR00024">
    <property type="entry name" value="HOMEOBOX"/>
</dbReference>
<reference evidence="16" key="3">
    <citation type="submission" date="2025-09" db="UniProtKB">
        <authorList>
            <consortium name="Ensembl"/>
        </authorList>
    </citation>
    <scope>IDENTIFICATION</scope>
    <source>
        <strain evidence="16">Thorbecke</strain>
    </source>
</reference>
<dbReference type="GO" id="GO:0035265">
    <property type="term" value="P:organ growth"/>
    <property type="evidence" value="ECO:0007669"/>
    <property type="project" value="Ensembl"/>
</dbReference>
<dbReference type="Proteomes" id="UP000001811">
    <property type="component" value="Chromosome 16"/>
</dbReference>
<keyword evidence="17" id="KW-1185">Reference proteome</keyword>
<dbReference type="InParanoid" id="G1SQ51"/>
<keyword evidence="7 12" id="KW-0539">Nucleus</keyword>
<dbReference type="SUPFAM" id="SSF46689">
    <property type="entry name" value="Homeodomain-like"/>
    <property type="match status" value="1"/>
</dbReference>
<keyword evidence="3" id="KW-0805">Transcription regulation</keyword>
<evidence type="ECO:0000256" key="13">
    <source>
        <dbReference type="RuleBase" id="RU000682"/>
    </source>
</evidence>
<dbReference type="GO" id="GO:0007519">
    <property type="term" value="P:skeletal muscle tissue development"/>
    <property type="evidence" value="ECO:0007669"/>
    <property type="project" value="Ensembl"/>
</dbReference>
<dbReference type="GO" id="GO:0045629">
    <property type="term" value="P:negative regulation of T-helper 2 cell differentiation"/>
    <property type="evidence" value="ECO:0007669"/>
    <property type="project" value="Ensembl"/>
</dbReference>
<dbReference type="GO" id="GO:0048484">
    <property type="term" value="P:enteric nervous system development"/>
    <property type="evidence" value="ECO:0007669"/>
    <property type="project" value="Ensembl"/>
</dbReference>
<dbReference type="GO" id="GO:0045627">
    <property type="term" value="P:positive regulation of T-helper 1 cell differentiation"/>
    <property type="evidence" value="ECO:0007669"/>
    <property type="project" value="Ensembl"/>
</dbReference>
<dbReference type="PRINTS" id="PR00031">
    <property type="entry name" value="HTHREPRESSR"/>
</dbReference>
<dbReference type="STRING" id="9986.ENSOCUP00000005209"/>
<evidence type="ECO:0000313" key="16">
    <source>
        <dbReference type="Ensembl" id="ENSOCUP00000005209.3"/>
    </source>
</evidence>
<sequence>MLMGEVIGLIVVGKPETRGALGWRSISGNRGGKLNKRDKQLHLLPLLLLFFFLKLTDYYCCCFKFSSQGLAVCVFLSVPGPCLPACAEPRPPPARPLPRPSLAGGRGESRRRAALSSEARGRGGDRPAPPPSVSLGFPGRSLFFSAGGEAKAGRLWPGHCLPLDSARPFPHAHPAARPRLDRGRRAAAPARMFAAGLAPFYASNFSLWSAAYCSSAGPGGCSFPLDPGAGKKPSFCIADILHAGVGEPGAAPEGLVGASAAALTAHLGSVHPHASFQAATRSPLRPTPVVAPSEVPAGFPQRLSPLSAAYHHHHPQPPQQQPPQQQPQPPPPPPLPRAGALQPPASSTRGAPNPHHSGSAPAPSSKDLKFGIDRILSAEFDPKVKEGNTLRDLTSLLTSGRPAGVHLSGLQPSAAGQFFASLDPINEASAILSPLSSNPRNSVQHQFQDTFPGPYAVLTKDTMPQTYKRKRSWSRAVFSNLQRKGLEKRFEIQKYVTKPDRKQLAAMLGLTDAQVKVWFQNRRMKWRHSKEAQAQKDKDKEAGEKPADGASAADGEQEERSPSRSEAESESSDSESLDMAPSDTERTEGAERSLHQTTVIKASAASALIPPSSGGSGGSSGGGSSFSFGNASSLSSSSTSNSNAGSASNNGSSVPELLPAPQPTVSGAPKSPEPTQAPLGSL</sequence>
<dbReference type="GeneTree" id="ENSGT00950000183093"/>
<evidence type="ECO:0000256" key="5">
    <source>
        <dbReference type="ARBA" id="ARBA00023155"/>
    </source>
</evidence>
<feature type="compositionally biased region" description="Basic and acidic residues" evidence="14">
    <location>
        <begin position="529"/>
        <end position="547"/>
    </location>
</feature>
<keyword evidence="4 12" id="KW-0238">DNA-binding</keyword>
<comment type="similarity">
    <text evidence="8">Belongs to the H2.0 homeobox family.</text>
</comment>
<feature type="compositionally biased region" description="Low complexity" evidence="14">
    <location>
        <begin position="602"/>
        <end position="613"/>
    </location>
</feature>
<keyword evidence="6" id="KW-0804">Transcription</keyword>
<dbReference type="GO" id="GO:0045064">
    <property type="term" value="P:T-helper 2 cell differentiation"/>
    <property type="evidence" value="ECO:0007669"/>
    <property type="project" value="Ensembl"/>
</dbReference>
<feature type="region of interest" description="Disordered" evidence="14">
    <location>
        <begin position="277"/>
        <end position="367"/>
    </location>
</feature>
<dbReference type="SMR" id="G1SQ51"/>
<dbReference type="PANTHER" id="PTHR46808:SF1">
    <property type="entry name" value="H2.0-LIKE HOMEOBOX PROTEIN"/>
    <property type="match status" value="1"/>
</dbReference>
<dbReference type="SMART" id="SM00389">
    <property type="entry name" value="HOX"/>
    <property type="match status" value="1"/>
</dbReference>
<dbReference type="GO" id="GO:0048557">
    <property type="term" value="P:embryonic digestive tract morphogenesis"/>
    <property type="evidence" value="ECO:0007669"/>
    <property type="project" value="Ensembl"/>
</dbReference>
<dbReference type="PaxDb" id="9986-ENSOCUP00000005209"/>
<organism evidence="16 17">
    <name type="scientific">Oryctolagus cuniculus</name>
    <name type="common">Rabbit</name>
    <dbReference type="NCBI Taxonomy" id="9986"/>
    <lineage>
        <taxon>Eukaryota</taxon>
        <taxon>Metazoa</taxon>
        <taxon>Chordata</taxon>
        <taxon>Craniata</taxon>
        <taxon>Vertebrata</taxon>
        <taxon>Euteleostomi</taxon>
        <taxon>Mammalia</taxon>
        <taxon>Eutheria</taxon>
        <taxon>Euarchontoglires</taxon>
        <taxon>Glires</taxon>
        <taxon>Lagomorpha</taxon>
        <taxon>Leporidae</taxon>
        <taxon>Oryctolagus</taxon>
    </lineage>
</organism>